<feature type="compositionally biased region" description="Low complexity" evidence="1">
    <location>
        <begin position="374"/>
        <end position="445"/>
    </location>
</feature>
<feature type="compositionally biased region" description="Basic and acidic residues" evidence="1">
    <location>
        <begin position="2300"/>
        <end position="2625"/>
    </location>
</feature>
<feature type="compositionally biased region" description="Low complexity" evidence="1">
    <location>
        <begin position="1549"/>
        <end position="1568"/>
    </location>
</feature>
<feature type="region of interest" description="Disordered" evidence="1">
    <location>
        <begin position="273"/>
        <end position="301"/>
    </location>
</feature>
<proteinExistence type="predicted"/>
<reference evidence="3" key="3">
    <citation type="submission" date="2025-09" db="UniProtKB">
        <authorList>
            <consortium name="Ensembl"/>
        </authorList>
    </citation>
    <scope>IDENTIFICATION</scope>
</reference>
<evidence type="ECO:0000313" key="3">
    <source>
        <dbReference type="Ensembl" id="ENSENLP00000018173.1"/>
    </source>
</evidence>
<dbReference type="PANTHER" id="PTHR14709">
    <property type="entry name" value="GLUTAMINE AND SERINE-RICH PROTEIN 1-RELATED"/>
    <property type="match status" value="1"/>
</dbReference>
<feature type="compositionally biased region" description="Low complexity" evidence="1">
    <location>
        <begin position="719"/>
        <end position="740"/>
    </location>
</feature>
<protein>
    <submittedName>
        <fullName evidence="3">Proline rich 12b</fullName>
    </submittedName>
</protein>
<dbReference type="Pfam" id="PF13926">
    <property type="entry name" value="DUF4211"/>
    <property type="match status" value="1"/>
</dbReference>
<dbReference type="OMA" id="FPEMEDM"/>
<feature type="region of interest" description="Disordered" evidence="1">
    <location>
        <begin position="1116"/>
        <end position="1179"/>
    </location>
</feature>
<feature type="region of interest" description="Disordered" evidence="1">
    <location>
        <begin position="796"/>
        <end position="1010"/>
    </location>
</feature>
<feature type="region of interest" description="Disordered" evidence="1">
    <location>
        <begin position="30"/>
        <end position="74"/>
    </location>
</feature>
<feature type="compositionally biased region" description="Low complexity" evidence="1">
    <location>
        <begin position="2078"/>
        <end position="2092"/>
    </location>
</feature>
<feature type="compositionally biased region" description="Basic and acidic residues" evidence="1">
    <location>
        <begin position="909"/>
        <end position="918"/>
    </location>
</feature>
<feature type="region of interest" description="Disordered" evidence="1">
    <location>
        <begin position="346"/>
        <end position="365"/>
    </location>
</feature>
<feature type="compositionally biased region" description="Pro residues" evidence="1">
    <location>
        <begin position="1883"/>
        <end position="1905"/>
    </location>
</feature>
<dbReference type="Proteomes" id="UP000472264">
    <property type="component" value="Chromosome 8"/>
</dbReference>
<feature type="region of interest" description="Disordered" evidence="1">
    <location>
        <begin position="562"/>
        <end position="744"/>
    </location>
</feature>
<feature type="region of interest" description="Disordered" evidence="1">
    <location>
        <begin position="1549"/>
        <end position="1685"/>
    </location>
</feature>
<feature type="compositionally biased region" description="Pro residues" evidence="1">
    <location>
        <begin position="1781"/>
        <end position="1794"/>
    </location>
</feature>
<feature type="region of interest" description="Disordered" evidence="1">
    <location>
        <begin position="1752"/>
        <end position="1851"/>
    </location>
</feature>
<feature type="region of interest" description="Disordered" evidence="1">
    <location>
        <begin position="373"/>
        <end position="544"/>
    </location>
</feature>
<keyword evidence="4" id="KW-1185">Reference proteome</keyword>
<sequence length="2877" mass="319160">MERNYPAAGFGDLGTGTGWSYDRSAKASLVYGSSRPSHPDSELLHRQAYGTPHPLQSYATNHHPGSSRQGGAWGAAGRTLGLSGLFDASLHHASPSGPDPSVMNLISALESRGPQAPPSASSLLSQFRTPSWQTAMHTPAPPELFISGALPGSSSFPSSSALSAYQHPGSFSGRSFTPSLSLQDTPTFSPTSNGLLSPHDPLLHIKTPSQSNLGFDRLLSSQSTTYRGSQEPPAPPQSQAPSTSSSCHLPPPQFNLLSSQLHNQSSQLYNASMFSSTSSMPPAAPPQAQPPPEGAVSRQDSVIKHYQRSSPAQSTTLPLQQYVSCVGSVGYQQVANHHRCAGMSCSPLGERSPSSDPKPSPRMESQTYQPIIQTPYTSSSSNSSGSSSSGTKGAKSSSSSSGYSSSGSASSSSRTPLTPPSASSTSSSSSSSAKASTGPLSAPSHQQPPPQSVPAPPPLPVVSTAIAQQPAPKQCLSSYGSPSIASSSAGIPDQTPPQQNAQSYSPNQPPSAHMAQSYGGFSSPHAQDQNSGTGATGGKVFTGIGTGGRSFSAEIVFGDSSFGSTSLRRASSPSLGYGNAGASSGSGSVSSAALGSGVGSAGSGSGAASVGNGGSNSYHLPESSPSPSISSTISRSGMHSPAAARPAQSPGGSGATKYLSSILSPAFMSSPQSFPDTRQVQSQSYNSSPPKPKTDTDMLGVERSQDEDDDDFLIHHLLHTQSSAPHPSQQHSPTQHLSQPLPQGRNVECKEVAYDVNKVSEERYHIQSVIRTNNTSSVSGLGTAVAVDTASRLNSQMEISQKKPQQKSEMTISKSAAGGVGVGSDSMSHSHTTHSHQQQHDSIGSVGHYRRGDPYSQHPHSQHSHHTSHVSSQSQQHPQPNQTPQHTQHTQHSQHSQHGHPHSHSHNHPHMELKKTPDSNDSAYLCNTPDVQQTRPSQVPLSLMDSPPDPPHQTQMLQSVLSHTTRSKMDSQQASQHPLSQQAMMGSAGGAGPAGVESHPQNHSSQLQLQLQTQGMDTHYNIGAQQRDQTQSSQNSLQMLEKSLTQTNSRDSGGTMERTGVGLTGAEGGSGDRHRQQHRLIPHHLPQQTASELHDFLSEPDLGLSSSSHLHRINQPQAHTHPHSHHQQQPHAHHQLSHSKIAHPHSHRMAANIGTPQQQQQPQPREPETQLSHSQLDQLKQHQFDTLRPVGKVGQSQAQQQRFAPLTSICFPDSLLHDEDRSFFPEMEDIFCSSDYKPTCAADSGAGHASQESLTQGHGQDGMEALKTGGAGEGYDMVRHQSDQGYGQYCHNLPGSGNGNLHLDLDSMKTHELPSTVNTDQLGLIHSQTTTIGLSSVVQGDGSVNKVIGAVGVGGGSNTTGLTSPIFCSSRPKKLLKTSSFHLLKQRREPQLQTKKVYAQEYEFEDDEDKADGPADIRLNSRRLPDMLPDLVSSCRKAGGATGVSGLSPLMGDMDFCHPTSYSALGHTPQLLPHDGPKKRGRKPTKPKREGPPRPRGRPRIRPLPEPPYCRGLMGSVAGESRRGRGRGRGRGRREEGLVDMHQDMNKAQSLPYHQQQQQRQQQFSQHQHLQHHPHQHHQQQADLQQASQQQQQHHHLHLHHQQQHISCHHHQQHHQQPQQQQPSQQPQQDLIRPITIKLPTPNMPPAESLLRTDSLSSTDPVLSDGSMGSAPSLGLSPGPSSTMEISRSDLNQTQNKMMKHQQKAEEMSWKKDIDDSLNSEAWASLHKLSSSTDDFKPGFMASFMDFLKTSKKQSGLDPGPEGSEKEPLNPSLKGGITPLSLPPPPLPQTPPPQQSQGTFSEGGQGEEEDLGLSSCPSPCKPLDEELKRNLETLPSFSSDEEDSVSKNQDLQKSISSAISALYDTPHSLAAAMASAMVKAPPTLSPPTPQELPLSPPLPSMPPLIPSMENEKEEVLTYAQHRTQEEEDQSLVSPHSKRETAEAVRGEEEEEEQEREEGAVVNKEIMRDLENLQPGALEEPEEEAEKMSEIQILEVPQVEESPSGPVLPPALPSPSPSPPTDSSPSPLPPTCLTMPSPLPLQQSEVGVSQIYPPSEQLQQPSYQPSVAAGTSPPPSTSPPAILSSPLSNLLLAQSIPPPSTTPPPSSSDQDQEPEVGQASPTSPSSSSPSSSSSPPPSPPTPEEAPASQRLTSLHLAKKQADAAIAGESEEEDSESGGEGIFRERDEFVVRTEDIGTLKMALQTGREPPPIWRVQKALLQKFSPEIKDGQRQFCATSNYLGYFGDAKMRYQRLYVKFLENVNKKDYVRVCSRKPWHRAGLTLRRQVLPKQLPTTQNQTPPRVDRDDKERQREREIKQQREREHREKEEKERQEREQRERDWKEREKMESEKEERQEKEKEMEREKEMKQEESEKRKREVKEREQKERERKESENREKEQKEKERRERAIKEREKRELEIKEREQKDRENSERELKERERKMREQKEREKSEQEQKEKEKRERELKERERKNREQREREWKERERQERDRKERERQERDRKERERQERDRKERERQERERKERERQERERREREQDQMEKQEREQREKEKKEREQNERQDREQKEREKQEKERRDKEREKREREQKEKQRQREQKESEKEQEQKEYEGREREKQQDQEKDKREREEQEGGADMVEGWRLKEESRMEHQPRAKTSKDKAEPPPKKRKKWLKEVPSSDSDTSPPSDEEGPVRNAVNSRAMREMFRSYVEMLVSTALDPDMIQALEDTDDELYLPPMRKIDSLLSEQKRRLLRRVNMSAQHQEALHIFPKMTADPLDSGAIKVHLGGEGYNRKTLSRVKRSIPKQQDLKISIETCHIYSLYHSLHHYKYHTFLHCKKETDSIEQAAEDPGQEEVVQQCMANQGWLESLFNSFMELLNLSAKA</sequence>
<reference evidence="3" key="1">
    <citation type="submission" date="2021-04" db="EMBL/GenBank/DDBJ databases">
        <authorList>
            <consortium name="Wellcome Sanger Institute Data Sharing"/>
        </authorList>
    </citation>
    <scope>NUCLEOTIDE SEQUENCE [LARGE SCALE GENOMIC DNA]</scope>
</reference>
<feature type="compositionally biased region" description="Polar residues" evidence="1">
    <location>
        <begin position="952"/>
        <end position="979"/>
    </location>
</feature>
<dbReference type="InParanoid" id="A0A665UET6"/>
<feature type="compositionally biased region" description="Low complexity" evidence="1">
    <location>
        <begin position="1579"/>
        <end position="1592"/>
    </location>
</feature>
<name>A0A665UET6_ECHNA</name>
<feature type="compositionally biased region" description="Pro residues" evidence="1">
    <location>
        <begin position="446"/>
        <end position="460"/>
    </location>
</feature>
<feature type="compositionally biased region" description="Basic residues" evidence="1">
    <location>
        <begin position="1477"/>
        <end position="1486"/>
    </location>
</feature>
<feature type="compositionally biased region" description="Low complexity" evidence="1">
    <location>
        <begin position="606"/>
        <end position="636"/>
    </location>
</feature>
<feature type="compositionally biased region" description="Polar residues" evidence="1">
    <location>
        <begin position="796"/>
        <end position="812"/>
    </location>
</feature>
<dbReference type="CDD" id="cd22249">
    <property type="entry name" value="UDM1_RNF168_RNF169-like"/>
    <property type="match status" value="1"/>
</dbReference>
<feature type="compositionally biased region" description="Low complexity" evidence="1">
    <location>
        <begin position="813"/>
        <end position="830"/>
    </location>
</feature>
<feature type="compositionally biased region" description="Low complexity" evidence="1">
    <location>
        <begin position="2119"/>
        <end position="2132"/>
    </location>
</feature>
<feature type="region of interest" description="Disordered" evidence="1">
    <location>
        <begin position="1466"/>
        <end position="1537"/>
    </location>
</feature>
<feature type="compositionally biased region" description="Basic and acidic residues" evidence="1">
    <location>
        <begin position="1822"/>
        <end position="1831"/>
    </location>
</feature>
<feature type="compositionally biased region" description="Polar residues" evidence="1">
    <location>
        <begin position="929"/>
        <end position="939"/>
    </location>
</feature>
<feature type="compositionally biased region" description="Low complexity" evidence="1">
    <location>
        <begin position="869"/>
        <end position="894"/>
    </location>
</feature>
<feature type="compositionally biased region" description="Pro residues" evidence="1">
    <location>
        <begin position="282"/>
        <end position="293"/>
    </location>
</feature>
<feature type="compositionally biased region" description="Polar residues" evidence="1">
    <location>
        <begin position="176"/>
        <end position="195"/>
    </location>
</feature>
<dbReference type="Ensembl" id="ENSENLT00000018866.1">
    <property type="protein sequence ID" value="ENSENLP00000018173.1"/>
    <property type="gene ID" value="ENSENLG00000008368.1"/>
</dbReference>
<evidence type="ECO:0000259" key="2">
    <source>
        <dbReference type="Pfam" id="PF13926"/>
    </source>
</evidence>
<feature type="compositionally biased region" description="Basic residues" evidence="1">
    <location>
        <begin position="1120"/>
        <end position="1148"/>
    </location>
</feature>
<feature type="compositionally biased region" description="Polar residues" evidence="1">
    <location>
        <begin position="207"/>
        <end position="228"/>
    </location>
</feature>
<feature type="compositionally biased region" description="Pro residues" evidence="1">
    <location>
        <begin position="2133"/>
        <end position="2142"/>
    </location>
</feature>
<feature type="compositionally biased region" description="Low complexity" evidence="1">
    <location>
        <begin position="477"/>
        <end position="492"/>
    </location>
</feature>
<dbReference type="PANTHER" id="PTHR14709:SF1">
    <property type="entry name" value="PROLINE-RICH PROTEIN 12"/>
    <property type="match status" value="1"/>
</dbReference>
<evidence type="ECO:0000256" key="1">
    <source>
        <dbReference type="SAM" id="MobiDB-lite"/>
    </source>
</evidence>
<evidence type="ECO:0000313" key="4">
    <source>
        <dbReference type="Proteomes" id="UP000472264"/>
    </source>
</evidence>
<feature type="compositionally biased region" description="Basic residues" evidence="1">
    <location>
        <begin position="1593"/>
        <end position="1614"/>
    </location>
</feature>
<feature type="compositionally biased region" description="Polar residues" evidence="1">
    <location>
        <begin position="57"/>
        <end position="69"/>
    </location>
</feature>
<feature type="compositionally biased region" description="Low complexity" evidence="1">
    <location>
        <begin position="1615"/>
        <end position="1629"/>
    </location>
</feature>
<organism evidence="3 4">
    <name type="scientific">Echeneis naucrates</name>
    <name type="common">Live sharksucker</name>
    <dbReference type="NCBI Taxonomy" id="173247"/>
    <lineage>
        <taxon>Eukaryota</taxon>
        <taxon>Metazoa</taxon>
        <taxon>Chordata</taxon>
        <taxon>Craniata</taxon>
        <taxon>Vertebrata</taxon>
        <taxon>Euteleostomi</taxon>
        <taxon>Actinopterygii</taxon>
        <taxon>Neopterygii</taxon>
        <taxon>Teleostei</taxon>
        <taxon>Neoteleostei</taxon>
        <taxon>Acanthomorphata</taxon>
        <taxon>Carangaria</taxon>
        <taxon>Carangiformes</taxon>
        <taxon>Echeneidae</taxon>
        <taxon>Echeneis</taxon>
    </lineage>
</organism>
<feature type="compositionally biased region" description="Pro residues" evidence="1">
    <location>
        <begin position="2095"/>
        <end position="2105"/>
    </location>
</feature>
<feature type="compositionally biased region" description="Low complexity" evidence="1">
    <location>
        <begin position="1649"/>
        <end position="1682"/>
    </location>
</feature>
<feature type="region of interest" description="Disordered" evidence="1">
    <location>
        <begin position="1242"/>
        <end position="1275"/>
    </location>
</feature>
<feature type="compositionally biased region" description="Basic and acidic residues" evidence="1">
    <location>
        <begin position="1936"/>
        <end position="1946"/>
    </location>
</feature>
<feature type="compositionally biased region" description="Basic residues" evidence="1">
    <location>
        <begin position="1569"/>
        <end position="1578"/>
    </location>
</feature>
<accession>A0A665UET6</accession>
<feature type="compositionally biased region" description="Low complexity" evidence="1">
    <location>
        <begin position="574"/>
        <end position="595"/>
    </location>
</feature>
<feature type="region of interest" description="Disordered" evidence="1">
    <location>
        <begin position="2280"/>
        <end position="2691"/>
    </location>
</feature>
<feature type="compositionally biased region" description="Polar residues" evidence="1">
    <location>
        <begin position="658"/>
        <end position="688"/>
    </location>
</feature>
<feature type="compositionally biased region" description="Gly residues" evidence="1">
    <location>
        <begin position="596"/>
        <end position="605"/>
    </location>
</feature>
<feature type="compositionally biased region" description="Polar residues" evidence="1">
    <location>
        <begin position="524"/>
        <end position="533"/>
    </location>
</feature>
<reference evidence="3" key="2">
    <citation type="submission" date="2025-08" db="UniProtKB">
        <authorList>
            <consortium name="Ensembl"/>
        </authorList>
    </citation>
    <scope>IDENTIFICATION</scope>
</reference>
<feature type="region of interest" description="Disordered" evidence="1">
    <location>
        <begin position="176"/>
        <end position="253"/>
    </location>
</feature>
<feature type="compositionally biased region" description="Basic and acidic residues" evidence="1">
    <location>
        <begin position="2633"/>
        <end position="2660"/>
    </location>
</feature>
<feature type="compositionally biased region" description="Basic residues" evidence="1">
    <location>
        <begin position="895"/>
        <end position="908"/>
    </location>
</feature>
<feature type="domain" description="DUF4211" evidence="2">
    <location>
        <begin position="2692"/>
        <end position="2772"/>
    </location>
</feature>
<feature type="region of interest" description="Disordered" evidence="1">
    <location>
        <begin position="1044"/>
        <end position="1076"/>
    </location>
</feature>
<gene>
    <name evidence="3" type="primary">prr12b</name>
</gene>
<feature type="compositionally biased region" description="Pro residues" evidence="1">
    <location>
        <begin position="2005"/>
        <end position="2029"/>
    </location>
</feature>
<feature type="region of interest" description="Disordered" evidence="1">
    <location>
        <begin position="1880"/>
        <end position="2183"/>
    </location>
</feature>
<dbReference type="InterPro" id="IPR052466">
    <property type="entry name" value="DNA_MethProtect_Complex"/>
</dbReference>
<dbReference type="InterPro" id="IPR025451">
    <property type="entry name" value="DUF4211"/>
</dbReference>
<feature type="compositionally biased region" description="Polar residues" evidence="1">
    <location>
        <begin position="562"/>
        <end position="573"/>
    </location>
</feature>
<feature type="compositionally biased region" description="Polar residues" evidence="1">
    <location>
        <begin position="496"/>
        <end position="506"/>
    </location>
</feature>